<comment type="caution">
    <text evidence="2">The sequence shown here is derived from an EMBL/GenBank/DDBJ whole genome shotgun (WGS) entry which is preliminary data.</text>
</comment>
<evidence type="ECO:0000313" key="3">
    <source>
        <dbReference type="Proteomes" id="UP000216024"/>
    </source>
</evidence>
<feature type="transmembrane region" description="Helical" evidence="1">
    <location>
        <begin position="118"/>
        <end position="136"/>
    </location>
</feature>
<keyword evidence="3" id="KW-1185">Reference proteome</keyword>
<dbReference type="Proteomes" id="UP000216024">
    <property type="component" value="Unassembled WGS sequence"/>
</dbReference>
<proteinExistence type="predicted"/>
<gene>
    <name evidence="2" type="ORF">CCE28_09720</name>
</gene>
<name>A0A267MIS1_9FIRM</name>
<evidence type="ECO:0000313" key="2">
    <source>
        <dbReference type="EMBL" id="PAB59484.1"/>
    </source>
</evidence>
<feature type="transmembrane region" description="Helical" evidence="1">
    <location>
        <begin position="50"/>
        <end position="72"/>
    </location>
</feature>
<dbReference type="EMBL" id="NIBG01000007">
    <property type="protein sequence ID" value="PAB59484.1"/>
    <property type="molecule type" value="Genomic_DNA"/>
</dbReference>
<organism evidence="2 3">
    <name type="scientific">Anaeromicrobium sediminis</name>
    <dbReference type="NCBI Taxonomy" id="1478221"/>
    <lineage>
        <taxon>Bacteria</taxon>
        <taxon>Bacillati</taxon>
        <taxon>Bacillota</taxon>
        <taxon>Clostridia</taxon>
        <taxon>Peptostreptococcales</taxon>
        <taxon>Thermotaleaceae</taxon>
        <taxon>Anaeromicrobium</taxon>
    </lineage>
</organism>
<accession>A0A267MIS1</accession>
<keyword evidence="1" id="KW-0812">Transmembrane</keyword>
<evidence type="ECO:0000256" key="1">
    <source>
        <dbReference type="SAM" id="Phobius"/>
    </source>
</evidence>
<dbReference type="RefSeq" id="WP_095133400.1">
    <property type="nucleotide sequence ID" value="NZ_NIBG01000007.1"/>
</dbReference>
<sequence>MKIKLFKYFSLSLIGLTCCLFGSILLDKSHNLWSVAVSSTTYHLLLLQRLANHTIVGILLAFIGFITLFYCIFMIAKELQNHWSYINSHIRYFVIVWIFLLVFTVLSNTILLHQILGYIFMFSITTFSIYLIVGYFNS</sequence>
<feature type="transmembrane region" description="Helical" evidence="1">
    <location>
        <begin position="92"/>
        <end position="112"/>
    </location>
</feature>
<dbReference type="AlphaFoldDB" id="A0A267MIS1"/>
<protein>
    <submittedName>
        <fullName evidence="2">Uncharacterized protein</fullName>
    </submittedName>
</protein>
<keyword evidence="1" id="KW-1133">Transmembrane helix</keyword>
<keyword evidence="1" id="KW-0472">Membrane</keyword>
<reference evidence="2 3" key="1">
    <citation type="submission" date="2017-06" db="EMBL/GenBank/DDBJ databases">
        <title>Draft genome sequence of anaerobic fermentative bacterium Anaeromicrobium sediminis DY2726D isolated from West Pacific Ocean sediments.</title>
        <authorList>
            <person name="Zeng X."/>
        </authorList>
    </citation>
    <scope>NUCLEOTIDE SEQUENCE [LARGE SCALE GENOMIC DNA]</scope>
    <source>
        <strain evidence="2 3">DY2726D</strain>
    </source>
</reference>